<protein>
    <submittedName>
        <fullName evidence="1">Uncharacterized protein</fullName>
    </submittedName>
</protein>
<name>A0A0A9C9E8_ARUDO</name>
<reference evidence="1" key="1">
    <citation type="submission" date="2014-09" db="EMBL/GenBank/DDBJ databases">
        <authorList>
            <person name="Magalhaes I.L.F."/>
            <person name="Oliveira U."/>
            <person name="Santos F.R."/>
            <person name="Vidigal T.H.D.A."/>
            <person name="Brescovit A.D."/>
            <person name="Santos A.J."/>
        </authorList>
    </citation>
    <scope>NUCLEOTIDE SEQUENCE</scope>
    <source>
        <tissue evidence="1">Shoot tissue taken approximately 20 cm above the soil surface</tissue>
    </source>
</reference>
<dbReference type="AlphaFoldDB" id="A0A0A9C9E8"/>
<accession>A0A0A9C9E8</accession>
<organism evidence="1">
    <name type="scientific">Arundo donax</name>
    <name type="common">Giant reed</name>
    <name type="synonym">Donax arundinaceus</name>
    <dbReference type="NCBI Taxonomy" id="35708"/>
    <lineage>
        <taxon>Eukaryota</taxon>
        <taxon>Viridiplantae</taxon>
        <taxon>Streptophyta</taxon>
        <taxon>Embryophyta</taxon>
        <taxon>Tracheophyta</taxon>
        <taxon>Spermatophyta</taxon>
        <taxon>Magnoliopsida</taxon>
        <taxon>Liliopsida</taxon>
        <taxon>Poales</taxon>
        <taxon>Poaceae</taxon>
        <taxon>PACMAD clade</taxon>
        <taxon>Arundinoideae</taxon>
        <taxon>Arundineae</taxon>
        <taxon>Arundo</taxon>
    </lineage>
</organism>
<evidence type="ECO:0000313" key="1">
    <source>
        <dbReference type="EMBL" id="JAD71078.1"/>
    </source>
</evidence>
<sequence length="28" mass="3123">MKIAALLDLLLDTQVPNDYRITLSSKSC</sequence>
<reference evidence="1" key="2">
    <citation type="journal article" date="2015" name="Data Brief">
        <title>Shoot transcriptome of the giant reed, Arundo donax.</title>
        <authorList>
            <person name="Barrero R.A."/>
            <person name="Guerrero F.D."/>
            <person name="Moolhuijzen P."/>
            <person name="Goolsby J.A."/>
            <person name="Tidwell J."/>
            <person name="Bellgard S.E."/>
            <person name="Bellgard M.I."/>
        </authorList>
    </citation>
    <scope>NUCLEOTIDE SEQUENCE</scope>
    <source>
        <tissue evidence="1">Shoot tissue taken approximately 20 cm above the soil surface</tissue>
    </source>
</reference>
<proteinExistence type="predicted"/>
<dbReference type="EMBL" id="GBRH01226817">
    <property type="protein sequence ID" value="JAD71078.1"/>
    <property type="molecule type" value="Transcribed_RNA"/>
</dbReference>